<name>A0A9Q0SHY4_SALVM</name>
<dbReference type="AlphaFoldDB" id="A0A9Q0SHY4"/>
<comment type="subunit">
    <text evidence="13">Component of the NSL complex at least composed of KAT8/MOF, KANSL1, KANSL2, KANSL3, MCRS1, PHF20, OGT1/OGT, WDR5 and HCFC1.</text>
</comment>
<comment type="caution">
    <text evidence="16">The sequence shown here is derived from an EMBL/GenBank/DDBJ whole genome shotgun (WGS) entry which is preliminary data.</text>
</comment>
<feature type="region of interest" description="Disordered" evidence="14">
    <location>
        <begin position="1"/>
        <end position="52"/>
    </location>
</feature>
<keyword evidence="5" id="KW-0597">Phosphoprotein</keyword>
<dbReference type="PANTHER" id="PTHR13453:SF1">
    <property type="entry name" value="KAT8 REGULATORY NSL COMPLEX SUBUNIT 2"/>
    <property type="match status" value="1"/>
</dbReference>
<dbReference type="GO" id="GO:0044545">
    <property type="term" value="C:NSL complex"/>
    <property type="evidence" value="ECO:0007669"/>
    <property type="project" value="TreeGrafter"/>
</dbReference>
<evidence type="ECO:0000256" key="8">
    <source>
        <dbReference type="ARBA" id="ARBA00023128"/>
    </source>
</evidence>
<protein>
    <recommendedName>
        <fullName evidence="3">KAT8 regulatory NSL complex subunit 2</fullName>
    </recommendedName>
    <alternativeName>
        <fullName evidence="11">NSL complex protein NSL2</fullName>
    </alternativeName>
    <alternativeName>
        <fullName evidence="10">Non-specific lethal 2 homolog</fullName>
    </alternativeName>
</protein>
<evidence type="ECO:0000256" key="12">
    <source>
        <dbReference type="ARBA" id="ARBA00093359"/>
    </source>
</evidence>
<evidence type="ECO:0000313" key="16">
    <source>
        <dbReference type="EMBL" id="KAJ6677685.1"/>
    </source>
</evidence>
<keyword evidence="6" id="KW-0832">Ubl conjugation</keyword>
<evidence type="ECO:0000256" key="10">
    <source>
        <dbReference type="ARBA" id="ARBA00032947"/>
    </source>
</evidence>
<dbReference type="PANTHER" id="PTHR13453">
    <property type="entry name" value="KAT8 REGULATORY NSL COMPLEX SUBUNIT 2"/>
    <property type="match status" value="1"/>
</dbReference>
<proteinExistence type="predicted"/>
<feature type="compositionally biased region" description="Low complexity" evidence="14">
    <location>
        <begin position="23"/>
        <end position="49"/>
    </location>
</feature>
<keyword evidence="17" id="KW-1185">Reference proteome</keyword>
<comment type="subcellular location">
    <subcellularLocation>
        <location evidence="2">Mitochondrion</location>
    </subcellularLocation>
    <subcellularLocation>
        <location evidence="1">Nucleus</location>
    </subcellularLocation>
</comment>
<dbReference type="InterPro" id="IPR025927">
    <property type="entry name" value="Znf_KANL2-like"/>
</dbReference>
<comment type="function">
    <text evidence="12">Non-catalytic component of the NSL histone acetyltransferase complex, a multiprotein complex that mediates histone H4 acetylation at 'Lys-5'- and 'Lys-8' (H4K5ac and H4K8ac) at transcription start sites and promotes transcription initiation. Required for NSL complex stability and for transcription of intraciliary transport genes in both ciliated and non-ciliated cells by regulating histone H4 acetylation at 'Lys-5'- and 'Lys-12' (H4K5ac and H4K12ac). This is necessary for cilium assembly in ciliated cells and for organization of the microtubule cytoskeleton in non-ciliated cells. Required within the NSL complex to maintain nuclear architecture stability by promoting KAT8-mediated acetylation of lamin LMNA.</text>
</comment>
<dbReference type="EMBL" id="JAPFFL010000014">
    <property type="protein sequence ID" value="KAJ6677685.1"/>
    <property type="molecule type" value="Genomic_DNA"/>
</dbReference>
<evidence type="ECO:0000256" key="13">
    <source>
        <dbReference type="ARBA" id="ARBA00093543"/>
    </source>
</evidence>
<evidence type="ECO:0000256" key="2">
    <source>
        <dbReference type="ARBA" id="ARBA00004173"/>
    </source>
</evidence>
<feature type="domain" description="KANL2-like probable zinc-finger" evidence="15">
    <location>
        <begin position="160"/>
        <end position="197"/>
    </location>
</feature>
<keyword evidence="4" id="KW-1017">Isopeptide bond</keyword>
<keyword evidence="8" id="KW-0496">Mitochondrion</keyword>
<accession>A0A9Q0SHY4</accession>
<dbReference type="InterPro" id="IPR026316">
    <property type="entry name" value="NSL2"/>
</dbReference>
<dbReference type="GO" id="GO:0006325">
    <property type="term" value="P:chromatin organization"/>
    <property type="evidence" value="ECO:0007669"/>
    <property type="project" value="UniProtKB-KW"/>
</dbReference>
<evidence type="ECO:0000256" key="9">
    <source>
        <dbReference type="ARBA" id="ARBA00023242"/>
    </source>
</evidence>
<evidence type="ECO:0000256" key="6">
    <source>
        <dbReference type="ARBA" id="ARBA00022843"/>
    </source>
</evidence>
<evidence type="ECO:0000256" key="1">
    <source>
        <dbReference type="ARBA" id="ARBA00004123"/>
    </source>
</evidence>
<dbReference type="GO" id="GO:0005739">
    <property type="term" value="C:mitochondrion"/>
    <property type="evidence" value="ECO:0007669"/>
    <property type="project" value="UniProtKB-SubCell"/>
</dbReference>
<organism evidence="16 17">
    <name type="scientific">Salix viminalis</name>
    <name type="common">Common osier</name>
    <name type="synonym">Basket willow</name>
    <dbReference type="NCBI Taxonomy" id="40686"/>
    <lineage>
        <taxon>Eukaryota</taxon>
        <taxon>Viridiplantae</taxon>
        <taxon>Streptophyta</taxon>
        <taxon>Embryophyta</taxon>
        <taxon>Tracheophyta</taxon>
        <taxon>Spermatophyta</taxon>
        <taxon>Magnoliopsida</taxon>
        <taxon>eudicotyledons</taxon>
        <taxon>Gunneridae</taxon>
        <taxon>Pentapetalae</taxon>
        <taxon>rosids</taxon>
        <taxon>fabids</taxon>
        <taxon>Malpighiales</taxon>
        <taxon>Salicaceae</taxon>
        <taxon>Saliceae</taxon>
        <taxon>Salix</taxon>
    </lineage>
</organism>
<dbReference type="OrthoDB" id="677315at2759"/>
<dbReference type="Pfam" id="PF13891">
    <property type="entry name" value="zf-C3HC3H_KANSL2"/>
    <property type="match status" value="1"/>
</dbReference>
<evidence type="ECO:0000259" key="15">
    <source>
        <dbReference type="Pfam" id="PF13891"/>
    </source>
</evidence>
<sequence length="301" mass="33755">MTAATKNHHPSSSKPPKNHHSTPKAATPQTNTTQNPNPTASPSPLSSSLKDQVLSRATHITRQELLKRRSHKLKQLSKCFKDYYWALMEELKVLYREYYWKHGVSPFKEDHQNTLQKVEQHKQGGGFGVLERENGEGEANIEVIGENNNNFSDFKSNHRCLFVGCKLKAMALTSFCHLHILSDAKQKLYRPCGYVIKRFDVALPLSLISGFIKLISLIGNLDICRNEMNAQAGPITCGKPILRSTAPALCTVHFQKAQKNVTQALRKAGLNVSSSSKLAPKFHVIVTEYVRQIQAKRKAAK</sequence>
<evidence type="ECO:0000313" key="17">
    <source>
        <dbReference type="Proteomes" id="UP001151529"/>
    </source>
</evidence>
<dbReference type="Proteomes" id="UP001151529">
    <property type="component" value="Chromosome 7"/>
</dbReference>
<gene>
    <name evidence="16" type="ORF">OIU85_008275</name>
</gene>
<dbReference type="GO" id="GO:0005634">
    <property type="term" value="C:nucleus"/>
    <property type="evidence" value="ECO:0007669"/>
    <property type="project" value="UniProtKB-SubCell"/>
</dbReference>
<feature type="compositionally biased region" description="Basic residues" evidence="14">
    <location>
        <begin position="1"/>
        <end position="22"/>
    </location>
</feature>
<keyword evidence="7" id="KW-0156">Chromatin regulator</keyword>
<evidence type="ECO:0000256" key="14">
    <source>
        <dbReference type="SAM" id="MobiDB-lite"/>
    </source>
</evidence>
<reference evidence="16" key="2">
    <citation type="journal article" date="2023" name="Int. J. Mol. Sci.">
        <title>De Novo Assembly and Annotation of 11 Diverse Shrub Willow (Salix) Genomes Reveals Novel Gene Organization in Sex-Linked Regions.</title>
        <authorList>
            <person name="Hyden B."/>
            <person name="Feng K."/>
            <person name="Yates T.B."/>
            <person name="Jawdy S."/>
            <person name="Cereghino C."/>
            <person name="Smart L.B."/>
            <person name="Muchero W."/>
        </authorList>
    </citation>
    <scope>NUCLEOTIDE SEQUENCE [LARGE SCALE GENOMIC DNA]</scope>
    <source>
        <tissue evidence="16">Shoot tip</tissue>
    </source>
</reference>
<evidence type="ECO:0000256" key="7">
    <source>
        <dbReference type="ARBA" id="ARBA00022853"/>
    </source>
</evidence>
<evidence type="ECO:0000256" key="5">
    <source>
        <dbReference type="ARBA" id="ARBA00022553"/>
    </source>
</evidence>
<evidence type="ECO:0000256" key="3">
    <source>
        <dbReference type="ARBA" id="ARBA00015508"/>
    </source>
</evidence>
<reference evidence="16" key="1">
    <citation type="submission" date="2022-11" db="EMBL/GenBank/DDBJ databases">
        <authorList>
            <person name="Hyden B.L."/>
            <person name="Feng K."/>
            <person name="Yates T."/>
            <person name="Jawdy S."/>
            <person name="Smart L.B."/>
            <person name="Muchero W."/>
        </authorList>
    </citation>
    <scope>NUCLEOTIDE SEQUENCE</scope>
    <source>
        <tissue evidence="16">Shoot tip</tissue>
    </source>
</reference>
<evidence type="ECO:0000256" key="11">
    <source>
        <dbReference type="ARBA" id="ARBA00033378"/>
    </source>
</evidence>
<keyword evidence="9" id="KW-0539">Nucleus</keyword>
<evidence type="ECO:0000256" key="4">
    <source>
        <dbReference type="ARBA" id="ARBA00022499"/>
    </source>
</evidence>